<sequence length="88" mass="9951">MADQGFVSVGNTTARKISGDLIVRFFSDESPRACTAMYFRSFDSGKQSPAFDQIVDRINWRVIVAGTRSSCLFRQDFRPLSCTESTNW</sequence>
<evidence type="ECO:0000313" key="2">
    <source>
        <dbReference type="Proteomes" id="UP001279734"/>
    </source>
</evidence>
<reference evidence="1" key="1">
    <citation type="submission" date="2023-05" db="EMBL/GenBank/DDBJ databases">
        <title>Nepenthes gracilis genome sequencing.</title>
        <authorList>
            <person name="Fukushima K."/>
        </authorList>
    </citation>
    <scope>NUCLEOTIDE SEQUENCE</scope>
    <source>
        <strain evidence="1">SING2019-196</strain>
    </source>
</reference>
<dbReference type="Proteomes" id="UP001279734">
    <property type="component" value="Unassembled WGS sequence"/>
</dbReference>
<dbReference type="AlphaFoldDB" id="A0AAD3XQX9"/>
<evidence type="ECO:0000313" key="1">
    <source>
        <dbReference type="EMBL" id="GMH14202.1"/>
    </source>
</evidence>
<gene>
    <name evidence="1" type="ORF">Nepgr_016043</name>
</gene>
<keyword evidence="2" id="KW-1185">Reference proteome</keyword>
<accession>A0AAD3XQX9</accession>
<proteinExistence type="predicted"/>
<protein>
    <submittedName>
        <fullName evidence="1">Uncharacterized protein</fullName>
    </submittedName>
</protein>
<organism evidence="1 2">
    <name type="scientific">Nepenthes gracilis</name>
    <name type="common">Slender pitcher plant</name>
    <dbReference type="NCBI Taxonomy" id="150966"/>
    <lineage>
        <taxon>Eukaryota</taxon>
        <taxon>Viridiplantae</taxon>
        <taxon>Streptophyta</taxon>
        <taxon>Embryophyta</taxon>
        <taxon>Tracheophyta</taxon>
        <taxon>Spermatophyta</taxon>
        <taxon>Magnoliopsida</taxon>
        <taxon>eudicotyledons</taxon>
        <taxon>Gunneridae</taxon>
        <taxon>Pentapetalae</taxon>
        <taxon>Caryophyllales</taxon>
        <taxon>Nepenthaceae</taxon>
        <taxon>Nepenthes</taxon>
    </lineage>
</organism>
<name>A0AAD3XQX9_NEPGR</name>
<comment type="caution">
    <text evidence="1">The sequence shown here is derived from an EMBL/GenBank/DDBJ whole genome shotgun (WGS) entry which is preliminary data.</text>
</comment>
<dbReference type="EMBL" id="BSYO01000013">
    <property type="protein sequence ID" value="GMH14202.1"/>
    <property type="molecule type" value="Genomic_DNA"/>
</dbReference>